<reference evidence="2 3" key="1">
    <citation type="submission" date="2017-03" db="EMBL/GenBank/DDBJ databases">
        <title>Genomes of endolithic fungi from Antarctica.</title>
        <authorList>
            <person name="Coleine C."/>
            <person name="Masonjones S."/>
            <person name="Stajich J.E."/>
        </authorList>
    </citation>
    <scope>NUCLEOTIDE SEQUENCE [LARGE SCALE GENOMIC DNA]</scope>
    <source>
        <strain evidence="2 3">CCFEE 6315</strain>
    </source>
</reference>
<sequence length="81" mass="7339">MQFTTIIAPVLALAAAASAQYNGTAMAPTGTAVGTASASVSGAGGSQSTGGSAPIDNAAAANSFASSALGLVIAGGVALAL</sequence>
<evidence type="ECO:0000313" key="3">
    <source>
        <dbReference type="Proteomes" id="UP000308549"/>
    </source>
</evidence>
<name>A0A4U0TV19_9PEZI</name>
<evidence type="ECO:0000256" key="1">
    <source>
        <dbReference type="SAM" id="SignalP"/>
    </source>
</evidence>
<accession>A0A4U0TV19</accession>
<dbReference type="EMBL" id="NAJL01000032">
    <property type="protein sequence ID" value="TKA25822.1"/>
    <property type="molecule type" value="Genomic_DNA"/>
</dbReference>
<comment type="caution">
    <text evidence="2">The sequence shown here is derived from an EMBL/GenBank/DDBJ whole genome shotgun (WGS) entry which is preliminary data.</text>
</comment>
<dbReference type="Proteomes" id="UP000308549">
    <property type="component" value="Unassembled WGS sequence"/>
</dbReference>
<gene>
    <name evidence="2" type="ORF">B0A50_05577</name>
</gene>
<keyword evidence="1" id="KW-0732">Signal</keyword>
<feature type="signal peptide" evidence="1">
    <location>
        <begin position="1"/>
        <end position="19"/>
    </location>
</feature>
<dbReference type="AlphaFoldDB" id="A0A4U0TV19"/>
<protein>
    <submittedName>
        <fullName evidence="2">Uncharacterized protein</fullName>
    </submittedName>
</protein>
<proteinExistence type="predicted"/>
<keyword evidence="3" id="KW-1185">Reference proteome</keyword>
<organism evidence="2 3">
    <name type="scientific">Salinomyces thailandicus</name>
    <dbReference type="NCBI Taxonomy" id="706561"/>
    <lineage>
        <taxon>Eukaryota</taxon>
        <taxon>Fungi</taxon>
        <taxon>Dikarya</taxon>
        <taxon>Ascomycota</taxon>
        <taxon>Pezizomycotina</taxon>
        <taxon>Dothideomycetes</taxon>
        <taxon>Dothideomycetidae</taxon>
        <taxon>Mycosphaerellales</taxon>
        <taxon>Teratosphaeriaceae</taxon>
        <taxon>Salinomyces</taxon>
    </lineage>
</organism>
<evidence type="ECO:0000313" key="2">
    <source>
        <dbReference type="EMBL" id="TKA25822.1"/>
    </source>
</evidence>
<feature type="chain" id="PRO_5020545114" evidence="1">
    <location>
        <begin position="20"/>
        <end position="81"/>
    </location>
</feature>